<proteinExistence type="predicted"/>
<dbReference type="WBParaSite" id="MBELARI_LOCUS14772">
    <property type="protein sequence ID" value="MBELARI_LOCUS14772"/>
    <property type="gene ID" value="MBELARI_LOCUS14772"/>
</dbReference>
<name>A0AAF3EL57_9BILA</name>
<evidence type="ECO:0000313" key="5">
    <source>
        <dbReference type="WBParaSite" id="MBELARI_LOCUS14772"/>
    </source>
</evidence>
<reference evidence="5" key="1">
    <citation type="submission" date="2024-02" db="UniProtKB">
        <authorList>
            <consortium name="WormBaseParasite"/>
        </authorList>
    </citation>
    <scope>IDENTIFICATION</scope>
</reference>
<dbReference type="InterPro" id="IPR035076">
    <property type="entry name" value="Toxin/TOLIP"/>
</dbReference>
<keyword evidence="1" id="KW-0812">Transmembrane</keyword>
<dbReference type="Gene3D" id="2.10.60.10">
    <property type="entry name" value="CD59"/>
    <property type="match status" value="1"/>
</dbReference>
<feature type="chain" id="PRO_5042005331" description="Snake toxin/toxin-like domain-containing protein" evidence="2">
    <location>
        <begin position="17"/>
        <end position="112"/>
    </location>
</feature>
<sequence length="112" mass="12622">MRFFVIVSLFVVAGLAITCYEAINNNGYRPPNDRTTCSNSTADFCFKETWKNATVYQTTWGCQAGCQAQSWDKGGVEFHHYCCKKDKCNSANSPFSVFFLVVVALFAMVQKF</sequence>
<keyword evidence="2" id="KW-0732">Signal</keyword>
<organism evidence="4 5">
    <name type="scientific">Mesorhabditis belari</name>
    <dbReference type="NCBI Taxonomy" id="2138241"/>
    <lineage>
        <taxon>Eukaryota</taxon>
        <taxon>Metazoa</taxon>
        <taxon>Ecdysozoa</taxon>
        <taxon>Nematoda</taxon>
        <taxon>Chromadorea</taxon>
        <taxon>Rhabditida</taxon>
        <taxon>Rhabditina</taxon>
        <taxon>Rhabditomorpha</taxon>
        <taxon>Rhabditoidea</taxon>
        <taxon>Rhabditidae</taxon>
        <taxon>Mesorhabditinae</taxon>
        <taxon>Mesorhabditis</taxon>
    </lineage>
</organism>
<evidence type="ECO:0000256" key="2">
    <source>
        <dbReference type="SAM" id="SignalP"/>
    </source>
</evidence>
<keyword evidence="1" id="KW-1133">Transmembrane helix</keyword>
<keyword evidence="4" id="KW-1185">Reference proteome</keyword>
<evidence type="ECO:0000256" key="1">
    <source>
        <dbReference type="SAM" id="Phobius"/>
    </source>
</evidence>
<accession>A0AAF3EL57</accession>
<dbReference type="SUPFAM" id="SSF57302">
    <property type="entry name" value="Snake toxin-like"/>
    <property type="match status" value="1"/>
</dbReference>
<protein>
    <recommendedName>
        <fullName evidence="3">Snake toxin/toxin-like domain-containing protein</fullName>
    </recommendedName>
</protein>
<evidence type="ECO:0000259" key="3">
    <source>
        <dbReference type="Pfam" id="PF00087"/>
    </source>
</evidence>
<feature type="domain" description="Snake toxin/toxin-like" evidence="3">
    <location>
        <begin position="18"/>
        <end position="89"/>
    </location>
</feature>
<dbReference type="InterPro" id="IPR045860">
    <property type="entry name" value="Snake_toxin-like_sf"/>
</dbReference>
<dbReference type="Proteomes" id="UP000887575">
    <property type="component" value="Unassembled WGS sequence"/>
</dbReference>
<feature type="signal peptide" evidence="2">
    <location>
        <begin position="1"/>
        <end position="16"/>
    </location>
</feature>
<dbReference type="AlphaFoldDB" id="A0AAF3EL57"/>
<evidence type="ECO:0000313" key="4">
    <source>
        <dbReference type="Proteomes" id="UP000887575"/>
    </source>
</evidence>
<dbReference type="Pfam" id="PF00087">
    <property type="entry name" value="Toxin_TOLIP"/>
    <property type="match status" value="1"/>
</dbReference>
<keyword evidence="1" id="KW-0472">Membrane</keyword>
<feature type="transmembrane region" description="Helical" evidence="1">
    <location>
        <begin position="91"/>
        <end position="109"/>
    </location>
</feature>